<accession>A0A2S0I7R9</accession>
<keyword evidence="2" id="KW-1185">Reference proteome</keyword>
<gene>
    <name evidence="1" type="ORF">CLM73_13740</name>
</gene>
<sequence>MPAGLAALAAVVVAEFAADRVAAVAAGFSADFAADFSAGLSADLSGGFSADFSADVVAGFAAALPAPALNLSFTAAALMPQRLAIVATLRPASDIPRKVLSLHAANAPAGARKPSISNAHANAPGLHSVMTRLPHLGAPGQNHARLDHECGLA</sequence>
<dbReference type="EMBL" id="CP023270">
    <property type="protein sequence ID" value="AVJ28096.1"/>
    <property type="molecule type" value="Genomic_DNA"/>
</dbReference>
<protein>
    <submittedName>
        <fullName evidence="1">Uncharacterized protein</fullName>
    </submittedName>
</protein>
<proteinExistence type="predicted"/>
<dbReference type="AlphaFoldDB" id="A0A2S0I7R9"/>
<reference evidence="1 2" key="1">
    <citation type="submission" date="2017-09" db="EMBL/GenBank/DDBJ databases">
        <title>Genomic, metabolic, and phenotypic characteristics of bacterial isolates from the natural microbiome of the model nematode Caenorhabditis elegans.</title>
        <authorList>
            <person name="Zimmermann J."/>
            <person name="Obeng N."/>
            <person name="Yang W."/>
            <person name="Obeng O."/>
            <person name="Kissoyan K."/>
            <person name="Pees B."/>
            <person name="Dirksen P."/>
            <person name="Hoppner M."/>
            <person name="Franke A."/>
            <person name="Rosenstiel P."/>
            <person name="Leippe M."/>
            <person name="Dierking K."/>
            <person name="Kaleta C."/>
            <person name="Schulenburg H."/>
        </authorList>
    </citation>
    <scope>NUCLEOTIDE SEQUENCE [LARGE SCALE GENOMIC DNA]</scope>
    <source>
        <strain evidence="1 2">MYb73</strain>
    </source>
</reference>
<evidence type="ECO:0000313" key="2">
    <source>
        <dbReference type="Proteomes" id="UP000239477"/>
    </source>
</evidence>
<organism evidence="1 2">
    <name type="scientific">Achromobacter spanius</name>
    <dbReference type="NCBI Taxonomy" id="217203"/>
    <lineage>
        <taxon>Bacteria</taxon>
        <taxon>Pseudomonadati</taxon>
        <taxon>Pseudomonadota</taxon>
        <taxon>Betaproteobacteria</taxon>
        <taxon>Burkholderiales</taxon>
        <taxon>Alcaligenaceae</taxon>
        <taxon>Achromobacter</taxon>
    </lineage>
</organism>
<evidence type="ECO:0000313" key="1">
    <source>
        <dbReference type="EMBL" id="AVJ28096.1"/>
    </source>
</evidence>
<dbReference type="Proteomes" id="UP000239477">
    <property type="component" value="Chromosome"/>
</dbReference>
<name>A0A2S0I7R9_9BURK</name>